<accession>A0A4U6TGT8</accession>
<dbReference type="Gramene" id="TKW01519">
    <property type="protein sequence ID" value="TKW01519"/>
    <property type="gene ID" value="SEVIR_8G186300v2"/>
</dbReference>
<dbReference type="AlphaFoldDB" id="A0A4U6TGT8"/>
<name>A0A4U6TGT8_SETVI</name>
<dbReference type="PANTHER" id="PTHR31549:SF32">
    <property type="match status" value="1"/>
</dbReference>
<gene>
    <name evidence="1" type="ORF">SEVIR_8G186300v2</name>
    <name evidence="2" type="ORF">SEVIR_8G186350v2</name>
</gene>
<proteinExistence type="predicted"/>
<dbReference type="EMBL" id="CM016559">
    <property type="protein sequence ID" value="TKW01520.1"/>
    <property type="molecule type" value="Genomic_DNA"/>
</dbReference>
<dbReference type="PANTHER" id="PTHR31549">
    <property type="entry name" value="PROTEIN, PUTATIVE (DUF247)-RELATED-RELATED"/>
    <property type="match status" value="1"/>
</dbReference>
<dbReference type="Proteomes" id="UP000298652">
    <property type="component" value="Chromosome 8"/>
</dbReference>
<dbReference type="InterPro" id="IPR004158">
    <property type="entry name" value="DUF247_pln"/>
</dbReference>
<organism evidence="2 3">
    <name type="scientific">Setaria viridis</name>
    <name type="common">Green bristlegrass</name>
    <name type="synonym">Setaria italica subsp. viridis</name>
    <dbReference type="NCBI Taxonomy" id="4556"/>
    <lineage>
        <taxon>Eukaryota</taxon>
        <taxon>Viridiplantae</taxon>
        <taxon>Streptophyta</taxon>
        <taxon>Embryophyta</taxon>
        <taxon>Tracheophyta</taxon>
        <taxon>Spermatophyta</taxon>
        <taxon>Magnoliopsida</taxon>
        <taxon>Liliopsida</taxon>
        <taxon>Poales</taxon>
        <taxon>Poaceae</taxon>
        <taxon>PACMAD clade</taxon>
        <taxon>Panicoideae</taxon>
        <taxon>Panicodae</taxon>
        <taxon>Paniceae</taxon>
        <taxon>Cenchrinae</taxon>
        <taxon>Setaria</taxon>
    </lineage>
</organism>
<dbReference type="OMA" id="KTIAWAG"/>
<evidence type="ECO:0000313" key="3">
    <source>
        <dbReference type="Proteomes" id="UP000298652"/>
    </source>
</evidence>
<dbReference type="Gramene" id="TKW01520">
    <property type="protein sequence ID" value="TKW01520"/>
    <property type="gene ID" value="SEVIR_8G186350v2"/>
</dbReference>
<sequence>MEPAAARTFEEPANDEVWDPAAGLPVEYASSIDIFAGMWSLQPYVPSSSTRGQQQQQLVEYNYYAAATQHDGPIVEQAAAQESLEVDLLHDMEMEIYNNNPILVFQEKARKFKDDIGMMKMKIHRYPPSIQDLGDWYTVPRIVAIGPYHHRRQELRHTENVKHVAAYHCIKTSGRSVQDMYYAVVSAVAEIDARRLYREDVMEGIVDADFLPMMFFDACFLVMYMIKMSGMDCNATLYDFFEFSANEIDHDIMLLENQIPWPVVDALLKYTSVPLAKFVANWKDGRLQDWVDEVPSVVLDDSYEPPHLLGLLRFYIVGRTRSRTEVPGIGKMKSIQVSVSAMELAEMGINIRAKKTTELADMGLTKKRILFAELSMAPLSLNDLNASLLVNMAALELCTTPNFFYDEAEFEDSAVCSYLLLLCMLVNRKEDVHHLRTKGILQGGAGLTNTNALHFFTSLQSLRLGRCCGNIMVQIESYRIKRPMRIKVYAFVYNNWKTILKVLSVIGVFASILSAIHSLKGAH</sequence>
<keyword evidence="3" id="KW-1185">Reference proteome</keyword>
<dbReference type="Pfam" id="PF03140">
    <property type="entry name" value="DUF247"/>
    <property type="match status" value="1"/>
</dbReference>
<reference evidence="2 3" key="1">
    <citation type="submission" date="2019-03" db="EMBL/GenBank/DDBJ databases">
        <title>WGS assembly of Setaria viridis.</title>
        <authorList>
            <person name="Huang P."/>
            <person name="Jenkins J."/>
            <person name="Grimwood J."/>
            <person name="Barry K."/>
            <person name="Healey A."/>
            <person name="Mamidi S."/>
            <person name="Sreedasyam A."/>
            <person name="Shu S."/>
            <person name="Feldman M."/>
            <person name="Wu J."/>
            <person name="Yu Y."/>
            <person name="Chen C."/>
            <person name="Johnson J."/>
            <person name="Rokhsar D."/>
            <person name="Baxter I."/>
            <person name="Schmutz J."/>
            <person name="Brutnell T."/>
            <person name="Kellogg E."/>
        </authorList>
    </citation>
    <scope>NUCLEOTIDE SEQUENCE [LARGE SCALE GENOMIC DNA]</scope>
    <source>
        <strain evidence="3">cv. A10</strain>
    </source>
</reference>
<evidence type="ECO:0000313" key="2">
    <source>
        <dbReference type="EMBL" id="TKW01520.1"/>
    </source>
</evidence>
<dbReference type="EMBL" id="CM016559">
    <property type="protein sequence ID" value="TKW01519.1"/>
    <property type="molecule type" value="Genomic_DNA"/>
</dbReference>
<protein>
    <submittedName>
        <fullName evidence="2">Uncharacterized protein</fullName>
    </submittedName>
</protein>
<evidence type="ECO:0000313" key="1">
    <source>
        <dbReference type="EMBL" id="TKW01519.1"/>
    </source>
</evidence>